<name>A0A7G9SHT9_9SPHN</name>
<gene>
    <name evidence="3" type="ORF">H9L13_00075</name>
</gene>
<accession>A0A7G9SHT9</accession>
<proteinExistence type="predicted"/>
<dbReference type="Proteomes" id="UP000515971">
    <property type="component" value="Chromosome"/>
</dbReference>
<keyword evidence="2" id="KW-0812">Transmembrane</keyword>
<feature type="region of interest" description="Disordered" evidence="1">
    <location>
        <begin position="1"/>
        <end position="29"/>
    </location>
</feature>
<organism evidence="3 4">
    <name type="scientific">Sphingomonas lutea</name>
    <dbReference type="NCBI Taxonomy" id="1045317"/>
    <lineage>
        <taxon>Bacteria</taxon>
        <taxon>Pseudomonadati</taxon>
        <taxon>Pseudomonadota</taxon>
        <taxon>Alphaproteobacteria</taxon>
        <taxon>Sphingomonadales</taxon>
        <taxon>Sphingomonadaceae</taxon>
        <taxon>Sphingomonas</taxon>
    </lineage>
</organism>
<dbReference type="RefSeq" id="WP_187538003.1">
    <property type="nucleotide sequence ID" value="NZ_BAABJT010000001.1"/>
</dbReference>
<keyword evidence="2" id="KW-0472">Membrane</keyword>
<keyword evidence="2" id="KW-1133">Transmembrane helix</keyword>
<reference evidence="3 4" key="1">
    <citation type="submission" date="2020-08" db="EMBL/GenBank/DDBJ databases">
        <title>Genome sequence of Sphingomonas lutea KCTC 23642T.</title>
        <authorList>
            <person name="Hyun D.-W."/>
            <person name="Bae J.-W."/>
        </authorList>
    </citation>
    <scope>NUCLEOTIDE SEQUENCE [LARGE SCALE GENOMIC DNA]</scope>
    <source>
        <strain evidence="3 4">KCTC 23642</strain>
    </source>
</reference>
<evidence type="ECO:0000256" key="1">
    <source>
        <dbReference type="SAM" id="MobiDB-lite"/>
    </source>
</evidence>
<sequence length="70" mass="7543">MSKSSKKPTVELKPSRIRREPRGVEVPTGPAAKAWFDPGEWESWIVIVGVIAFAIGLTALSIGIGEVTSH</sequence>
<feature type="transmembrane region" description="Helical" evidence="2">
    <location>
        <begin position="44"/>
        <end position="64"/>
    </location>
</feature>
<dbReference type="AlphaFoldDB" id="A0A7G9SHT9"/>
<keyword evidence="4" id="KW-1185">Reference proteome</keyword>
<feature type="compositionally biased region" description="Basic and acidic residues" evidence="1">
    <location>
        <begin position="8"/>
        <end position="23"/>
    </location>
</feature>
<evidence type="ECO:0000313" key="4">
    <source>
        <dbReference type="Proteomes" id="UP000515971"/>
    </source>
</evidence>
<protein>
    <submittedName>
        <fullName evidence="3">Uncharacterized protein</fullName>
    </submittedName>
</protein>
<evidence type="ECO:0000313" key="3">
    <source>
        <dbReference type="EMBL" id="QNN67414.1"/>
    </source>
</evidence>
<dbReference type="KEGG" id="slut:H9L13_00075"/>
<dbReference type="EMBL" id="CP060718">
    <property type="protein sequence ID" value="QNN67414.1"/>
    <property type="molecule type" value="Genomic_DNA"/>
</dbReference>
<evidence type="ECO:0000256" key="2">
    <source>
        <dbReference type="SAM" id="Phobius"/>
    </source>
</evidence>